<keyword evidence="1" id="KW-0479">Metal-binding</keyword>
<organism evidence="6 7">
    <name type="scientific">Fusarium phyllophilum</name>
    <dbReference type="NCBI Taxonomy" id="47803"/>
    <lineage>
        <taxon>Eukaryota</taxon>
        <taxon>Fungi</taxon>
        <taxon>Dikarya</taxon>
        <taxon>Ascomycota</taxon>
        <taxon>Pezizomycotina</taxon>
        <taxon>Sordariomycetes</taxon>
        <taxon>Hypocreomycetidae</taxon>
        <taxon>Hypocreales</taxon>
        <taxon>Nectriaceae</taxon>
        <taxon>Fusarium</taxon>
        <taxon>Fusarium fujikuroi species complex</taxon>
    </lineage>
</organism>
<dbReference type="Proteomes" id="UP000582016">
    <property type="component" value="Unassembled WGS sequence"/>
</dbReference>
<reference evidence="6 7" key="1">
    <citation type="submission" date="2020-05" db="EMBL/GenBank/DDBJ databases">
        <title>Identification and distribution of gene clusters putatively required for synthesis of sphingolipid metabolism inhibitors in phylogenetically diverse species of the filamentous fungus Fusarium.</title>
        <authorList>
            <person name="Kim H.-S."/>
            <person name="Busman M."/>
            <person name="Brown D.W."/>
            <person name="Divon H."/>
            <person name="Uhlig S."/>
            <person name="Proctor R.H."/>
        </authorList>
    </citation>
    <scope>NUCLEOTIDE SEQUENCE [LARGE SCALE GENOMIC DNA]</scope>
    <source>
        <strain evidence="6 7">NRRL 13617</strain>
    </source>
</reference>
<evidence type="ECO:0000256" key="3">
    <source>
        <dbReference type="SAM" id="Coils"/>
    </source>
</evidence>
<dbReference type="SMART" id="SM00066">
    <property type="entry name" value="GAL4"/>
    <property type="match status" value="1"/>
</dbReference>
<dbReference type="InterPro" id="IPR036864">
    <property type="entry name" value="Zn2-C6_fun-type_DNA-bd_sf"/>
</dbReference>
<dbReference type="InterPro" id="IPR007219">
    <property type="entry name" value="XnlR_reg_dom"/>
</dbReference>
<evidence type="ECO:0000259" key="5">
    <source>
        <dbReference type="PROSITE" id="PS50048"/>
    </source>
</evidence>
<evidence type="ECO:0000256" key="1">
    <source>
        <dbReference type="ARBA" id="ARBA00022723"/>
    </source>
</evidence>
<dbReference type="SUPFAM" id="SSF57701">
    <property type="entry name" value="Zn2/Cys6 DNA-binding domain"/>
    <property type="match status" value="1"/>
</dbReference>
<dbReference type="AlphaFoldDB" id="A0A8H5NLS8"/>
<dbReference type="InterPro" id="IPR001138">
    <property type="entry name" value="Zn2Cys6_DnaBD"/>
</dbReference>
<dbReference type="Gene3D" id="4.10.240.10">
    <property type="entry name" value="Zn(2)-C6 fungal-type DNA-binding domain"/>
    <property type="match status" value="1"/>
</dbReference>
<evidence type="ECO:0000256" key="2">
    <source>
        <dbReference type="ARBA" id="ARBA00023242"/>
    </source>
</evidence>
<dbReference type="PROSITE" id="PS00463">
    <property type="entry name" value="ZN2_CY6_FUNGAL_1"/>
    <property type="match status" value="1"/>
</dbReference>
<keyword evidence="7" id="KW-1185">Reference proteome</keyword>
<dbReference type="Pfam" id="PF00172">
    <property type="entry name" value="Zn_clus"/>
    <property type="match status" value="1"/>
</dbReference>
<sequence length="699" mass="79399">MSHLRPILPAISAGGSSQGGRGSSGNSQTPLPPKRKNVGTACLACKKRKVRCDGQEPRCAVCVKRGLLCEYSPTENQSNKVIRRKLTDIEKRLHAHEELYSILQNRTEEESLSIIRRIKSGQDVRTVLRHLQDGDLLLQVALVPQTWHRYSFPFSPEMPHFLRRENNPYLNSRIYEMLKEDAAASSSNDGLNAGRVGHEAQYKAPYHAAKLIEPRIDSLRPSQWTLVPASENLLRELLMMHFLHEYPTFTFFHKDYFLDDMAAGRENFCSSYLVNAVLAGACHAYTKAAHRTEFWNPQALQYQFLAEARRIRELEAHKDSLTTIQAHLVTALTYNMNSMDEIGLSYIVQAISMGDRMKIFDTFPSTMDDKSKTARGLTAWALFNFQAIFSFHFFRPPLIKSRPKFPLLDPQDRAAWYPEIWIMYPLSQNPVSIQLGDHFKALSEFRSLINNIGGYAFLGLQAQRKLTLKESWNFYLTLKKWYNELPSSLSTRDAILPNQLLIHLHYFNVVINLLEPFVTVETQGLDPESVARDTANHVVADAKMRFETVSRLYYLRHGFEAYDPLVLQFHILLGFMTLSTISSGKERSPEATKALQSTLVLALKGLRDQANASYLAVTTFRLLEGMVKQRDTRLLQGLADVVQEKESVKALIASHVKSQFPINVVSMTEDPEQRRVGALVTAYKELGLDDAVTSQDGNK</sequence>
<dbReference type="PANTHER" id="PTHR47256:SF1">
    <property type="entry name" value="ZN(II)2CYS6 TRANSCRIPTION FACTOR (EUROFUNG)"/>
    <property type="match status" value="1"/>
</dbReference>
<evidence type="ECO:0000313" key="7">
    <source>
        <dbReference type="Proteomes" id="UP000582016"/>
    </source>
</evidence>
<dbReference type="PANTHER" id="PTHR47256">
    <property type="entry name" value="ZN(II)2CYS6 TRANSCRIPTION FACTOR (EUROFUNG)-RELATED"/>
    <property type="match status" value="1"/>
</dbReference>
<evidence type="ECO:0000313" key="6">
    <source>
        <dbReference type="EMBL" id="KAF5571266.1"/>
    </source>
</evidence>
<dbReference type="CDD" id="cd12148">
    <property type="entry name" value="fungal_TF_MHR"/>
    <property type="match status" value="1"/>
</dbReference>
<dbReference type="OrthoDB" id="426882at2759"/>
<dbReference type="GO" id="GO:0000981">
    <property type="term" value="F:DNA-binding transcription factor activity, RNA polymerase II-specific"/>
    <property type="evidence" value="ECO:0007669"/>
    <property type="project" value="InterPro"/>
</dbReference>
<dbReference type="GO" id="GO:0008270">
    <property type="term" value="F:zinc ion binding"/>
    <property type="evidence" value="ECO:0007669"/>
    <property type="project" value="InterPro"/>
</dbReference>
<accession>A0A8H5NLS8</accession>
<dbReference type="PRINTS" id="PR00755">
    <property type="entry name" value="AFLATOXINBRP"/>
</dbReference>
<feature type="region of interest" description="Disordered" evidence="4">
    <location>
        <begin position="11"/>
        <end position="37"/>
    </location>
</feature>
<dbReference type="PROSITE" id="PS50048">
    <property type="entry name" value="ZN2_CY6_FUNGAL_2"/>
    <property type="match status" value="1"/>
</dbReference>
<name>A0A8H5NLS8_9HYPO</name>
<dbReference type="EMBL" id="JAAOAQ010000016">
    <property type="protein sequence ID" value="KAF5571266.1"/>
    <property type="molecule type" value="Genomic_DNA"/>
</dbReference>
<comment type="caution">
    <text evidence="6">The sequence shown here is derived from an EMBL/GenBank/DDBJ whole genome shotgun (WGS) entry which is preliminary data.</text>
</comment>
<protein>
    <submittedName>
        <fullName evidence="6">C6 transcription factor</fullName>
    </submittedName>
</protein>
<keyword evidence="2" id="KW-0539">Nucleus</keyword>
<dbReference type="CDD" id="cd00067">
    <property type="entry name" value="GAL4"/>
    <property type="match status" value="1"/>
</dbReference>
<evidence type="ECO:0000256" key="4">
    <source>
        <dbReference type="SAM" id="MobiDB-lite"/>
    </source>
</evidence>
<gene>
    <name evidence="6" type="ORF">FPHYL_578</name>
</gene>
<dbReference type="InterPro" id="IPR053187">
    <property type="entry name" value="Notoamide_regulator"/>
</dbReference>
<proteinExistence type="predicted"/>
<feature type="domain" description="Zn(2)-C6 fungal-type" evidence="5">
    <location>
        <begin position="41"/>
        <end position="71"/>
    </location>
</feature>
<keyword evidence="3" id="KW-0175">Coiled coil</keyword>
<dbReference type="GO" id="GO:0006351">
    <property type="term" value="P:DNA-templated transcription"/>
    <property type="evidence" value="ECO:0007669"/>
    <property type="project" value="InterPro"/>
</dbReference>
<dbReference type="GO" id="GO:0003677">
    <property type="term" value="F:DNA binding"/>
    <property type="evidence" value="ECO:0007669"/>
    <property type="project" value="InterPro"/>
</dbReference>
<feature type="coiled-coil region" evidence="3">
    <location>
        <begin position="79"/>
        <end position="106"/>
    </location>
</feature>
<dbReference type="Pfam" id="PF04082">
    <property type="entry name" value="Fungal_trans"/>
    <property type="match status" value="1"/>
</dbReference>